<gene>
    <name evidence="2" type="ORF">SMALB_0612</name>
</gene>
<reference evidence="2 3" key="1">
    <citation type="submission" date="2020-02" db="EMBL/GenBank/DDBJ databases">
        <title>Streptomyces malaysiensis DSM14702 (JHCC583434, PFL_A843) Genome sequencing and assembly.</title>
        <authorList>
            <person name="Samborskyy M."/>
        </authorList>
    </citation>
    <scope>NUCLEOTIDE SEQUENCE [LARGE SCALE GENOMIC DNA]</scope>
    <source>
        <strain evidence="2 3">DSM 14702</strain>
    </source>
</reference>
<accession>A0A7X6AVB1</accession>
<dbReference type="EMBL" id="JAALLH010000001">
    <property type="protein sequence ID" value="NIY62692.1"/>
    <property type="molecule type" value="Genomic_DNA"/>
</dbReference>
<feature type="region of interest" description="Disordered" evidence="1">
    <location>
        <begin position="41"/>
        <end position="116"/>
    </location>
</feature>
<dbReference type="AlphaFoldDB" id="A0A7X6AVB1"/>
<dbReference type="Proteomes" id="UP000536624">
    <property type="component" value="Unassembled WGS sequence"/>
</dbReference>
<comment type="caution">
    <text evidence="2">The sequence shown here is derived from an EMBL/GenBank/DDBJ whole genome shotgun (WGS) entry which is preliminary data.</text>
</comment>
<proteinExistence type="predicted"/>
<evidence type="ECO:0000313" key="3">
    <source>
        <dbReference type="Proteomes" id="UP000536624"/>
    </source>
</evidence>
<organism evidence="2 3">
    <name type="scientific">Streptomyces malaysiensis</name>
    <dbReference type="NCBI Taxonomy" id="92644"/>
    <lineage>
        <taxon>Bacteria</taxon>
        <taxon>Bacillati</taxon>
        <taxon>Actinomycetota</taxon>
        <taxon>Actinomycetes</taxon>
        <taxon>Kitasatosporales</taxon>
        <taxon>Streptomycetaceae</taxon>
        <taxon>Streptomyces</taxon>
        <taxon>Streptomyces violaceusniger group</taxon>
    </lineage>
</organism>
<evidence type="ECO:0000313" key="2">
    <source>
        <dbReference type="EMBL" id="NIY62692.1"/>
    </source>
</evidence>
<protein>
    <submittedName>
        <fullName evidence="2">Uncharacterized protein</fullName>
    </submittedName>
</protein>
<evidence type="ECO:0000256" key="1">
    <source>
        <dbReference type="SAM" id="MobiDB-lite"/>
    </source>
</evidence>
<feature type="compositionally biased region" description="Low complexity" evidence="1">
    <location>
        <begin position="78"/>
        <end position="92"/>
    </location>
</feature>
<sequence length="116" mass="11868">MTVPVLTTPAELYSRLCHGGPAPVVADVRWRLGLVAPFSAAPSGPYSATSVRRRVTAGRCGGQPPNPAGRTPARDGPRTALATSSRTRAAGTVLPGSSEVHRNQSFGPSPAGASPR</sequence>
<name>A0A7X6AVB1_STRMQ</name>